<dbReference type="PRINTS" id="PR00986">
    <property type="entry name" value="TRNASYNTHVAL"/>
</dbReference>
<dbReference type="InterPro" id="IPR009008">
    <property type="entry name" value="Val/Leu/Ile-tRNA-synth_edit"/>
</dbReference>
<dbReference type="NCBIfam" id="TIGR00422">
    <property type="entry name" value="valS"/>
    <property type="match status" value="1"/>
</dbReference>
<feature type="domain" description="Methionyl/Valyl/Leucyl/Isoleucyl-tRNA synthetase anticodon-binding" evidence="15">
    <location>
        <begin position="764"/>
        <end position="922"/>
    </location>
</feature>
<dbReference type="FunFam" id="3.40.50.620:FF:000457">
    <property type="entry name" value="Predicted protein"/>
    <property type="match status" value="1"/>
</dbReference>
<dbReference type="PANTHER" id="PTHR11946">
    <property type="entry name" value="VALYL-TRNA SYNTHETASES"/>
    <property type="match status" value="1"/>
</dbReference>
<keyword evidence="7 11" id="KW-0648">Protein biosynthesis</keyword>
<feature type="coiled-coil region" evidence="12">
    <location>
        <begin position="1044"/>
        <end position="1071"/>
    </location>
</feature>
<evidence type="ECO:0000256" key="4">
    <source>
        <dbReference type="ARBA" id="ARBA00022598"/>
    </source>
</evidence>
<evidence type="ECO:0000256" key="6">
    <source>
        <dbReference type="ARBA" id="ARBA00022840"/>
    </source>
</evidence>
<evidence type="ECO:0000256" key="1">
    <source>
        <dbReference type="ARBA" id="ARBA00004496"/>
    </source>
</evidence>
<dbReference type="AlphaFoldDB" id="A0A9N8W8P5"/>
<feature type="domain" description="Aminoacyl-tRNA synthetase class Ia" evidence="14">
    <location>
        <begin position="92"/>
        <end position="708"/>
    </location>
</feature>
<evidence type="ECO:0000313" key="16">
    <source>
        <dbReference type="EMBL" id="CAG8478933.1"/>
    </source>
</evidence>
<comment type="caution">
    <text evidence="16">The sequence shown here is derived from an EMBL/GenBank/DDBJ whole genome shotgun (WGS) entry which is preliminary data.</text>
</comment>
<evidence type="ECO:0000313" key="17">
    <source>
        <dbReference type="Proteomes" id="UP000789342"/>
    </source>
</evidence>
<dbReference type="InterPro" id="IPR002300">
    <property type="entry name" value="aa-tRNA-synth_Ia"/>
</dbReference>
<dbReference type="EC" id="6.1.1.9" evidence="3"/>
<evidence type="ECO:0000259" key="15">
    <source>
        <dbReference type="Pfam" id="PF08264"/>
    </source>
</evidence>
<comment type="subcellular location">
    <subcellularLocation>
        <location evidence="1">Cytoplasm</location>
    </subcellularLocation>
</comment>
<dbReference type="EMBL" id="CAJVPV010000908">
    <property type="protein sequence ID" value="CAG8478933.1"/>
    <property type="molecule type" value="Genomic_DNA"/>
</dbReference>
<evidence type="ECO:0000256" key="10">
    <source>
        <dbReference type="ARBA" id="ARBA00047552"/>
    </source>
</evidence>
<reference evidence="16" key="1">
    <citation type="submission" date="2021-06" db="EMBL/GenBank/DDBJ databases">
        <authorList>
            <person name="Kallberg Y."/>
            <person name="Tangrot J."/>
            <person name="Rosling A."/>
        </authorList>
    </citation>
    <scope>NUCLEOTIDE SEQUENCE</scope>
    <source>
        <strain evidence="16">CL551</strain>
    </source>
</reference>
<proteinExistence type="inferred from homology"/>
<evidence type="ECO:0000256" key="2">
    <source>
        <dbReference type="ARBA" id="ARBA00005594"/>
    </source>
</evidence>
<dbReference type="OrthoDB" id="629407at2759"/>
<dbReference type="Pfam" id="PF08264">
    <property type="entry name" value="Anticodon_1"/>
    <property type="match status" value="1"/>
</dbReference>
<organism evidence="16 17">
    <name type="scientific">Acaulospora morrowiae</name>
    <dbReference type="NCBI Taxonomy" id="94023"/>
    <lineage>
        <taxon>Eukaryota</taxon>
        <taxon>Fungi</taxon>
        <taxon>Fungi incertae sedis</taxon>
        <taxon>Mucoromycota</taxon>
        <taxon>Glomeromycotina</taxon>
        <taxon>Glomeromycetes</taxon>
        <taxon>Diversisporales</taxon>
        <taxon>Acaulosporaceae</taxon>
        <taxon>Acaulospora</taxon>
    </lineage>
</organism>
<name>A0A9N8W8P5_9GLOM</name>
<evidence type="ECO:0000259" key="14">
    <source>
        <dbReference type="Pfam" id="PF00133"/>
    </source>
</evidence>
<keyword evidence="8 11" id="KW-0030">Aminoacyl-tRNA synthetase</keyword>
<sequence>MRCSHNTSDRFIKLSRPRSFTHQQRLATGSQLMSHHSILRKVIPKLARGYSSSTAENRDNNDSIKTSNGKAPLKPKRVLAKQYDPAKVEEGWYEWWEYKGFFGAKGVTKEGMDEHPKKTFTMLSPPPNVTGDLHIGHALTFSIQDSLARWFRMRGYSVSWIPGTDHAGIGTQSVVERHLFKEKSLTRHDIGRENFIKQVWEWRKLHGDQIIKQMRRLGASLDWDNLFFTMDSQRSKAVINAFIRLFNDGMIYRDTRLVNWCCALGTVISDIEVDYETISKQTFLDIPGRDEKVEFGVLHNFAYPIVEPCGDIKELVVATTRLETILGDVALAIHPDDPRYKSLHGKSVIHPLLNRVLPIVCDPELVDTSFGTGVVKVTPGHDFDDYACAKRHRLPIVNILNKDGTLNENCGISTLMNKDRFDARKDIICRLQELGYYRGKRIDNEMRVARYIRCRDMQLRALEDVEKGEIVIKPSYHVDEWNRWLGNIQDWCISRQLWWGHQIPAYNLTYEGQKSAEEIWFAADSMSEADKLAKEYLLKLNLSPIPNYALKQDEDVLDTWFSSALLPLSSLNWCGDHNIPVNYPTNIIETGFDILFFWVARMNMLCTYFSGRPPFKEILLHAMIRDAQGRKMSKSLGNVIDPLHVIDGVTLNELRLNVSKSNLSKSEIEKSIKNLTREFPQGIKPCGTDALRFGLVNYTRQTRQINMDITYIKTIQHFCNKIWNLFRFSNERFDALHHTTHISADFINPTEFLSSSLSNLTLIDQYILSRLSITVAKCQEGFENLELYEATEAIRSFIIEDLCGIFLEFIKPVLYGSSEGSGIKTQKSTLEVLEICLNSSLRLLHPFMPFITEELWQTLVERSNHMISKVPDSIIITKYPRKEDFERFKDDKVEEDMKTILSVIHASRSLRQNNDIPQGIQLPFILWIDDPKFLDEQSPIVRFVADIRNFIKASEIRVISLGKSQVNLFTMFERDSRYTGLIAIIIWFFEKYQDEQTSRLLGNSEVSLVTPNLKVGIPMSAIVEIQSALESSATDFTKKKAKESDTESEKLQKLTKKVEKVTNDLEMLREIIGNTSYLEKVPEKIKEIDRFVMFY</sequence>
<dbReference type="PANTHER" id="PTHR11946:SF109">
    <property type="entry name" value="VALINE--TRNA LIGASE"/>
    <property type="match status" value="1"/>
</dbReference>
<dbReference type="GO" id="GO:0002161">
    <property type="term" value="F:aminoacyl-tRNA deacylase activity"/>
    <property type="evidence" value="ECO:0007669"/>
    <property type="project" value="InterPro"/>
</dbReference>
<dbReference type="InterPro" id="IPR033705">
    <property type="entry name" value="Anticodon_Ia_Val"/>
</dbReference>
<keyword evidence="17" id="KW-1185">Reference proteome</keyword>
<keyword evidence="12" id="KW-0175">Coiled coil</keyword>
<dbReference type="InterPro" id="IPR014729">
    <property type="entry name" value="Rossmann-like_a/b/a_fold"/>
</dbReference>
<dbReference type="SUPFAM" id="SSF47323">
    <property type="entry name" value="Anticodon-binding domain of a subclass of class I aminoacyl-tRNA synthetases"/>
    <property type="match status" value="1"/>
</dbReference>
<dbReference type="InterPro" id="IPR002303">
    <property type="entry name" value="Valyl-tRNA_ligase"/>
</dbReference>
<evidence type="ECO:0000256" key="9">
    <source>
        <dbReference type="ARBA" id="ARBA00029936"/>
    </source>
</evidence>
<dbReference type="SUPFAM" id="SSF52374">
    <property type="entry name" value="Nucleotidylyl transferase"/>
    <property type="match status" value="1"/>
</dbReference>
<dbReference type="SUPFAM" id="SSF50677">
    <property type="entry name" value="ValRS/IleRS/LeuRS editing domain"/>
    <property type="match status" value="1"/>
</dbReference>
<evidence type="ECO:0000256" key="3">
    <source>
        <dbReference type="ARBA" id="ARBA00013169"/>
    </source>
</evidence>
<dbReference type="InterPro" id="IPR013155">
    <property type="entry name" value="M/V/L/I-tRNA-synth_anticd-bd"/>
</dbReference>
<evidence type="ECO:0000256" key="12">
    <source>
        <dbReference type="SAM" id="Coils"/>
    </source>
</evidence>
<evidence type="ECO:0000256" key="7">
    <source>
        <dbReference type="ARBA" id="ARBA00022917"/>
    </source>
</evidence>
<dbReference type="CDD" id="cd00817">
    <property type="entry name" value="ValRS_core"/>
    <property type="match status" value="1"/>
</dbReference>
<dbReference type="Gene3D" id="1.10.730.10">
    <property type="entry name" value="Isoleucyl-tRNA Synthetase, Domain 1"/>
    <property type="match status" value="1"/>
</dbReference>
<accession>A0A9N8W8P5</accession>
<dbReference type="FunFam" id="3.40.50.620:FF:000020">
    <property type="entry name" value="Valine--tRNA ligase, mitochondrial"/>
    <property type="match status" value="1"/>
</dbReference>
<dbReference type="GO" id="GO:0005524">
    <property type="term" value="F:ATP binding"/>
    <property type="evidence" value="ECO:0007669"/>
    <property type="project" value="UniProtKB-KW"/>
</dbReference>
<dbReference type="GO" id="GO:0006438">
    <property type="term" value="P:valyl-tRNA aminoacylation"/>
    <property type="evidence" value="ECO:0007669"/>
    <property type="project" value="InterPro"/>
</dbReference>
<dbReference type="Proteomes" id="UP000789342">
    <property type="component" value="Unassembled WGS sequence"/>
</dbReference>
<evidence type="ECO:0000256" key="11">
    <source>
        <dbReference type="RuleBase" id="RU363035"/>
    </source>
</evidence>
<dbReference type="InterPro" id="IPR009080">
    <property type="entry name" value="tRNAsynth_Ia_anticodon-bd"/>
</dbReference>
<dbReference type="Gene3D" id="3.90.740.10">
    <property type="entry name" value="Valyl/Leucyl/Isoleucyl-tRNA synthetase, editing domain"/>
    <property type="match status" value="1"/>
</dbReference>
<protein>
    <recommendedName>
        <fullName evidence="3">valine--tRNA ligase</fullName>
        <ecNumber evidence="3">6.1.1.9</ecNumber>
    </recommendedName>
    <alternativeName>
        <fullName evidence="9">Valyl-tRNA synthetase</fullName>
    </alternativeName>
</protein>
<dbReference type="CDD" id="cd07962">
    <property type="entry name" value="Anticodon_Ia_Val"/>
    <property type="match status" value="1"/>
</dbReference>
<dbReference type="Pfam" id="PF00133">
    <property type="entry name" value="tRNA-synt_1"/>
    <property type="match status" value="1"/>
</dbReference>
<dbReference type="NCBIfam" id="NF004349">
    <property type="entry name" value="PRK05729.1"/>
    <property type="match status" value="1"/>
</dbReference>
<evidence type="ECO:0000256" key="8">
    <source>
        <dbReference type="ARBA" id="ARBA00023146"/>
    </source>
</evidence>
<feature type="region of interest" description="Disordered" evidence="13">
    <location>
        <begin position="50"/>
        <end position="71"/>
    </location>
</feature>
<comment type="catalytic activity">
    <reaction evidence="10">
        <text>tRNA(Val) + L-valine + ATP = L-valyl-tRNA(Val) + AMP + diphosphate</text>
        <dbReference type="Rhea" id="RHEA:10704"/>
        <dbReference type="Rhea" id="RHEA-COMP:9672"/>
        <dbReference type="Rhea" id="RHEA-COMP:9708"/>
        <dbReference type="ChEBI" id="CHEBI:30616"/>
        <dbReference type="ChEBI" id="CHEBI:33019"/>
        <dbReference type="ChEBI" id="CHEBI:57762"/>
        <dbReference type="ChEBI" id="CHEBI:78442"/>
        <dbReference type="ChEBI" id="CHEBI:78537"/>
        <dbReference type="ChEBI" id="CHEBI:456215"/>
        <dbReference type="EC" id="6.1.1.9"/>
    </reaction>
</comment>
<evidence type="ECO:0000256" key="5">
    <source>
        <dbReference type="ARBA" id="ARBA00022741"/>
    </source>
</evidence>
<comment type="similarity">
    <text evidence="2 11">Belongs to the class-I aminoacyl-tRNA synthetase family.</text>
</comment>
<keyword evidence="4 11" id="KW-0436">Ligase</keyword>
<dbReference type="PROSITE" id="PS00178">
    <property type="entry name" value="AA_TRNA_LIGASE_I"/>
    <property type="match status" value="1"/>
</dbReference>
<keyword evidence="6 11" id="KW-0067">ATP-binding</keyword>
<evidence type="ECO:0000256" key="13">
    <source>
        <dbReference type="SAM" id="MobiDB-lite"/>
    </source>
</evidence>
<dbReference type="GO" id="GO:0004832">
    <property type="term" value="F:valine-tRNA ligase activity"/>
    <property type="evidence" value="ECO:0007669"/>
    <property type="project" value="UniProtKB-EC"/>
</dbReference>
<dbReference type="Gene3D" id="3.40.50.620">
    <property type="entry name" value="HUPs"/>
    <property type="match status" value="2"/>
</dbReference>
<dbReference type="GO" id="GO:0005829">
    <property type="term" value="C:cytosol"/>
    <property type="evidence" value="ECO:0007669"/>
    <property type="project" value="TreeGrafter"/>
</dbReference>
<keyword evidence="5 11" id="KW-0547">Nucleotide-binding</keyword>
<dbReference type="InterPro" id="IPR001412">
    <property type="entry name" value="aa-tRNA-synth_I_CS"/>
</dbReference>
<gene>
    <name evidence="16" type="ORF">AMORRO_LOCUS2216</name>
</gene>